<dbReference type="SUPFAM" id="SSF55021">
    <property type="entry name" value="ACT-like"/>
    <property type="match status" value="1"/>
</dbReference>
<sequence length="280" mass="32165">METAKNYILKIDCSDEKGLIYRIADVVFKYQLNIIKNDEYVDRENGKFFMRAELSGEVNMNEFQGTLQAMLPAHAEIYVAEARKKDIILMGTKETHCLGDILLKHDSDDLNANILAIVSNYEDLRDLSNKFNIPFHCVSHEGLNRAEHETKVLEVLAQYTVDYIVLAKYMRILSSEFVGHYDERMINIHHSFLPAFVGANPYKQAFARGVKIIGATAHFVNNNLDEGPIIAQDVVRVNHEMTWRDMQRAGRNVEKVVLSNALDLVFEERIFVHDNKTIIF</sequence>
<dbReference type="Gene3D" id="3.40.50.170">
    <property type="entry name" value="Formyl transferase, N-terminal domain"/>
    <property type="match status" value="1"/>
</dbReference>
<evidence type="ECO:0000313" key="6">
    <source>
        <dbReference type="EMBL" id="ARU49132.1"/>
    </source>
</evidence>
<dbReference type="InterPro" id="IPR036477">
    <property type="entry name" value="Formyl_transf_N_sf"/>
</dbReference>
<dbReference type="PANTHER" id="PTHR42706:SF1">
    <property type="entry name" value="FORMYLTETRAHYDROFOLATE DEFORMYLASE 2, MITOCHONDRIAL"/>
    <property type="match status" value="1"/>
</dbReference>
<dbReference type="NCBIfam" id="NF004684">
    <property type="entry name" value="PRK06027.1"/>
    <property type="match status" value="1"/>
</dbReference>
<dbReference type="Proteomes" id="UP000196005">
    <property type="component" value="Chromosome"/>
</dbReference>
<comment type="catalytic activity">
    <reaction evidence="3">
        <text>(6R)-10-formyltetrahydrofolate + H2O = (6S)-5,6,7,8-tetrahydrofolate + formate + H(+)</text>
        <dbReference type="Rhea" id="RHEA:19833"/>
        <dbReference type="ChEBI" id="CHEBI:15377"/>
        <dbReference type="ChEBI" id="CHEBI:15378"/>
        <dbReference type="ChEBI" id="CHEBI:15740"/>
        <dbReference type="ChEBI" id="CHEBI:57453"/>
        <dbReference type="ChEBI" id="CHEBI:195366"/>
        <dbReference type="EC" id="3.5.1.10"/>
    </reaction>
</comment>
<comment type="function">
    <text evidence="3">Catalyzes the hydrolysis of 10-formyltetrahydrofolate (formyl-FH4) to formate and tetrahydrofolate (FH4).</text>
</comment>
<dbReference type="OrthoDB" id="9806170at2"/>
<dbReference type="GO" id="GO:0008864">
    <property type="term" value="F:formyltetrahydrofolate deformylase activity"/>
    <property type="evidence" value="ECO:0007669"/>
    <property type="project" value="UniProtKB-UniRule"/>
</dbReference>
<dbReference type="GO" id="GO:0006189">
    <property type="term" value="P:'de novo' IMP biosynthetic process"/>
    <property type="evidence" value="ECO:0007669"/>
    <property type="project" value="UniProtKB-UniRule"/>
</dbReference>
<evidence type="ECO:0000256" key="3">
    <source>
        <dbReference type="HAMAP-Rule" id="MF_01927"/>
    </source>
</evidence>
<dbReference type="Gene3D" id="3.30.70.260">
    <property type="match status" value="1"/>
</dbReference>
<name>A0A1Y0HM20_9BACT</name>
<evidence type="ECO:0000313" key="7">
    <source>
        <dbReference type="Proteomes" id="UP000196005"/>
    </source>
</evidence>
<evidence type="ECO:0000256" key="1">
    <source>
        <dbReference type="ARBA" id="ARBA00022563"/>
    </source>
</evidence>
<dbReference type="InterPro" id="IPR004810">
    <property type="entry name" value="PurU"/>
</dbReference>
<protein>
    <recommendedName>
        <fullName evidence="3 4">Formyltetrahydrofolate deformylase</fullName>
        <ecNumber evidence="3 4">3.5.1.10</ecNumber>
    </recommendedName>
    <alternativeName>
        <fullName evidence="3">Formyl-FH(4) hydrolase</fullName>
    </alternativeName>
</protein>
<keyword evidence="2 3" id="KW-0378">Hydrolase</keyword>
<comment type="similarity">
    <text evidence="3">Belongs to the PurU family.</text>
</comment>
<dbReference type="HAMAP" id="MF_01927">
    <property type="entry name" value="PurU"/>
    <property type="match status" value="1"/>
</dbReference>
<dbReference type="EMBL" id="CP021416">
    <property type="protein sequence ID" value="ARU49132.1"/>
    <property type="molecule type" value="Genomic_DNA"/>
</dbReference>
<feature type="active site" evidence="3">
    <location>
        <position position="225"/>
    </location>
</feature>
<dbReference type="CDD" id="cd04875">
    <property type="entry name" value="ACT_F4HF-DF"/>
    <property type="match status" value="1"/>
</dbReference>
<dbReference type="NCBIfam" id="TIGR00655">
    <property type="entry name" value="PurU"/>
    <property type="match status" value="1"/>
</dbReference>
<evidence type="ECO:0000256" key="4">
    <source>
        <dbReference type="NCBIfam" id="TIGR00655"/>
    </source>
</evidence>
<comment type="pathway">
    <text evidence="3">Purine metabolism; IMP biosynthesis via de novo pathway; formate from 10-formyl-5,6,7,8-tetrahydrofolate: step 1/1.</text>
</comment>
<dbReference type="PRINTS" id="PR01575">
    <property type="entry name" value="FFH4HYDRLASE"/>
</dbReference>
<dbReference type="EC" id="3.5.1.10" evidence="3 4"/>
<feature type="domain" description="Formyl transferase N-terminal" evidence="5">
    <location>
        <begin position="87"/>
        <end position="262"/>
    </location>
</feature>
<keyword evidence="3" id="KW-0658">Purine biosynthesis</keyword>
<proteinExistence type="inferred from homology"/>
<dbReference type="InterPro" id="IPR002376">
    <property type="entry name" value="Formyl_transf_N"/>
</dbReference>
<dbReference type="Pfam" id="PF00551">
    <property type="entry name" value="Formyl_trans_N"/>
    <property type="match status" value="1"/>
</dbReference>
<dbReference type="SUPFAM" id="SSF53328">
    <property type="entry name" value="Formyltransferase"/>
    <property type="match status" value="1"/>
</dbReference>
<dbReference type="GO" id="GO:0006730">
    <property type="term" value="P:one-carbon metabolic process"/>
    <property type="evidence" value="ECO:0007669"/>
    <property type="project" value="UniProtKB-KW"/>
</dbReference>
<dbReference type="UniPathway" id="UPA00074">
    <property type="reaction ID" value="UER00170"/>
</dbReference>
<keyword evidence="1 3" id="KW-0554">One-carbon metabolism</keyword>
<evidence type="ECO:0000259" key="5">
    <source>
        <dbReference type="Pfam" id="PF00551"/>
    </source>
</evidence>
<gene>
    <name evidence="3" type="primary">purU</name>
    <name evidence="6" type="ORF">Sdiek1_1973</name>
</gene>
<dbReference type="PANTHER" id="PTHR42706">
    <property type="entry name" value="FORMYLTETRAHYDROFOLATE DEFORMYLASE"/>
    <property type="match status" value="1"/>
</dbReference>
<dbReference type="KEGG" id="suls:Sdiek1_1973"/>
<dbReference type="InterPro" id="IPR044074">
    <property type="entry name" value="PurU_ACT"/>
</dbReference>
<reference evidence="7" key="1">
    <citation type="submission" date="2017-05" db="EMBL/GenBank/DDBJ databases">
        <title>Dechlorination kinetics govern the competition between two new strains of the genus Sulfurospirillum.</title>
        <authorList>
            <person name="Buttet G.F."/>
            <person name="Murray A.M."/>
            <person name="Goris T."/>
            <person name="Burion M."/>
            <person name="Lin B."/>
            <person name="Rolle M."/>
            <person name="Maillard J."/>
        </authorList>
    </citation>
    <scope>NUCLEOTIDE SEQUENCE [LARGE SCALE GENOMIC DNA]</scope>
    <source>
        <strain evidence="7">SL2-1</strain>
    </source>
</reference>
<keyword evidence="7" id="KW-1185">Reference proteome</keyword>
<dbReference type="RefSeq" id="WP_087438923.1">
    <property type="nucleotide sequence ID" value="NZ_CP021416.1"/>
</dbReference>
<dbReference type="InterPro" id="IPR045865">
    <property type="entry name" value="ACT-like_dom_sf"/>
</dbReference>
<dbReference type="AlphaFoldDB" id="A0A1Y0HM20"/>
<organism evidence="6 7">
    <name type="scientific">Sulfurospirillum diekertiae</name>
    <dbReference type="NCBI Taxonomy" id="1854492"/>
    <lineage>
        <taxon>Bacteria</taxon>
        <taxon>Pseudomonadati</taxon>
        <taxon>Campylobacterota</taxon>
        <taxon>Epsilonproteobacteria</taxon>
        <taxon>Campylobacterales</taxon>
        <taxon>Sulfurospirillaceae</taxon>
        <taxon>Sulfurospirillum</taxon>
    </lineage>
</organism>
<evidence type="ECO:0000256" key="2">
    <source>
        <dbReference type="ARBA" id="ARBA00022801"/>
    </source>
</evidence>
<dbReference type="PIRSF" id="PIRSF036480">
    <property type="entry name" value="FormyFH4_hydr"/>
    <property type="match status" value="1"/>
</dbReference>
<accession>A0A1Y0HM20</accession>